<reference evidence="18 19" key="1">
    <citation type="submission" date="2020-01" db="EMBL/GenBank/DDBJ databases">
        <title>Spongiivirga citrea KCTC 32990T.</title>
        <authorList>
            <person name="Wang G."/>
        </authorList>
    </citation>
    <scope>NUCLEOTIDE SEQUENCE [LARGE SCALE GENOMIC DNA]</scope>
    <source>
        <strain evidence="18 19">KCTC 32990</strain>
    </source>
</reference>
<evidence type="ECO:0000256" key="11">
    <source>
        <dbReference type="ARBA" id="ARBA00023136"/>
    </source>
</evidence>
<keyword evidence="14" id="KW-0449">Lipoprotein</keyword>
<keyword evidence="11 15" id="KW-0472">Membrane</keyword>
<feature type="transmembrane region" description="Helical" evidence="15">
    <location>
        <begin position="237"/>
        <end position="258"/>
    </location>
</feature>
<protein>
    <submittedName>
        <fullName evidence="18">Polysaccharide export protein</fullName>
    </submittedName>
</protein>
<keyword evidence="9" id="KW-0406">Ion transport</keyword>
<keyword evidence="13" id="KW-0998">Cell outer membrane</keyword>
<keyword evidence="3" id="KW-0813">Transport</keyword>
<gene>
    <name evidence="18" type="ORF">GWK10_06580</name>
</gene>
<proteinExistence type="inferred from homology"/>
<name>A0A6M0CG71_9FLAO</name>
<keyword evidence="7" id="KW-0732">Signal</keyword>
<evidence type="ECO:0000256" key="9">
    <source>
        <dbReference type="ARBA" id="ARBA00023065"/>
    </source>
</evidence>
<accession>A0A6M0CG71</accession>
<evidence type="ECO:0000259" key="16">
    <source>
        <dbReference type="Pfam" id="PF02563"/>
    </source>
</evidence>
<dbReference type="PANTHER" id="PTHR33619">
    <property type="entry name" value="POLYSACCHARIDE EXPORT PROTEIN GFCE-RELATED"/>
    <property type="match status" value="1"/>
</dbReference>
<keyword evidence="19" id="KW-1185">Reference proteome</keyword>
<keyword evidence="8" id="KW-0625">Polysaccharide transport</keyword>
<dbReference type="InterPro" id="IPR049712">
    <property type="entry name" value="Poly_export"/>
</dbReference>
<feature type="domain" description="Polysaccharide export protein N-terminal" evidence="16">
    <location>
        <begin position="55"/>
        <end position="138"/>
    </location>
</feature>
<evidence type="ECO:0000256" key="13">
    <source>
        <dbReference type="ARBA" id="ARBA00023237"/>
    </source>
</evidence>
<dbReference type="RefSeq" id="WP_164030466.1">
    <property type="nucleotide sequence ID" value="NZ_JAABOQ010000002.1"/>
</dbReference>
<keyword evidence="5" id="KW-0762">Sugar transport</keyword>
<dbReference type="Gene3D" id="3.10.560.10">
    <property type="entry name" value="Outer membrane lipoprotein wza domain like"/>
    <property type="match status" value="1"/>
</dbReference>
<keyword evidence="15" id="KW-1133">Transmembrane helix</keyword>
<dbReference type="Pfam" id="PF22461">
    <property type="entry name" value="SLBB_2"/>
    <property type="match status" value="1"/>
</dbReference>
<evidence type="ECO:0000256" key="12">
    <source>
        <dbReference type="ARBA" id="ARBA00023139"/>
    </source>
</evidence>
<evidence type="ECO:0000256" key="2">
    <source>
        <dbReference type="ARBA" id="ARBA00009450"/>
    </source>
</evidence>
<evidence type="ECO:0000259" key="17">
    <source>
        <dbReference type="Pfam" id="PF22461"/>
    </source>
</evidence>
<keyword evidence="4" id="KW-1134">Transmembrane beta strand</keyword>
<dbReference type="GO" id="GO:0009279">
    <property type="term" value="C:cell outer membrane"/>
    <property type="evidence" value="ECO:0007669"/>
    <property type="project" value="UniProtKB-SubCell"/>
</dbReference>
<dbReference type="Proteomes" id="UP000474296">
    <property type="component" value="Unassembled WGS sequence"/>
</dbReference>
<keyword evidence="10" id="KW-0626">Porin</keyword>
<dbReference type="GO" id="GO:0006811">
    <property type="term" value="P:monoatomic ion transport"/>
    <property type="evidence" value="ECO:0007669"/>
    <property type="project" value="UniProtKB-KW"/>
</dbReference>
<feature type="domain" description="SLBB" evidence="17">
    <location>
        <begin position="142"/>
        <end position="221"/>
    </location>
</feature>
<evidence type="ECO:0000256" key="7">
    <source>
        <dbReference type="ARBA" id="ARBA00022729"/>
    </source>
</evidence>
<evidence type="ECO:0000313" key="18">
    <source>
        <dbReference type="EMBL" id="NER16868.1"/>
    </source>
</evidence>
<evidence type="ECO:0000256" key="6">
    <source>
        <dbReference type="ARBA" id="ARBA00022692"/>
    </source>
</evidence>
<evidence type="ECO:0000256" key="8">
    <source>
        <dbReference type="ARBA" id="ARBA00023047"/>
    </source>
</evidence>
<dbReference type="InterPro" id="IPR054765">
    <property type="entry name" value="SLBB_dom"/>
</dbReference>
<dbReference type="EMBL" id="JAABOQ010000002">
    <property type="protein sequence ID" value="NER16868.1"/>
    <property type="molecule type" value="Genomic_DNA"/>
</dbReference>
<dbReference type="GO" id="GO:0015159">
    <property type="term" value="F:polysaccharide transmembrane transporter activity"/>
    <property type="evidence" value="ECO:0007669"/>
    <property type="project" value="InterPro"/>
</dbReference>
<comment type="caution">
    <text evidence="18">The sequence shown here is derived from an EMBL/GenBank/DDBJ whole genome shotgun (WGS) entry which is preliminary data.</text>
</comment>
<organism evidence="18 19">
    <name type="scientific">Spongiivirga citrea</name>
    <dbReference type="NCBI Taxonomy" id="1481457"/>
    <lineage>
        <taxon>Bacteria</taxon>
        <taxon>Pseudomonadati</taxon>
        <taxon>Bacteroidota</taxon>
        <taxon>Flavobacteriia</taxon>
        <taxon>Flavobacteriales</taxon>
        <taxon>Flavobacteriaceae</taxon>
        <taxon>Spongiivirga</taxon>
    </lineage>
</organism>
<comment type="subcellular location">
    <subcellularLocation>
        <location evidence="1">Cell outer membrane</location>
        <topology evidence="1">Multi-pass membrane protein</topology>
    </subcellularLocation>
</comment>
<evidence type="ECO:0000256" key="14">
    <source>
        <dbReference type="ARBA" id="ARBA00023288"/>
    </source>
</evidence>
<keyword evidence="12" id="KW-0564">Palmitate</keyword>
<evidence type="ECO:0000313" key="19">
    <source>
        <dbReference type="Proteomes" id="UP000474296"/>
    </source>
</evidence>
<evidence type="ECO:0000256" key="4">
    <source>
        <dbReference type="ARBA" id="ARBA00022452"/>
    </source>
</evidence>
<dbReference type="PROSITE" id="PS51257">
    <property type="entry name" value="PROKAR_LIPOPROTEIN"/>
    <property type="match status" value="1"/>
</dbReference>
<evidence type="ECO:0000256" key="5">
    <source>
        <dbReference type="ARBA" id="ARBA00022597"/>
    </source>
</evidence>
<dbReference type="AlphaFoldDB" id="A0A6M0CG71"/>
<evidence type="ECO:0000256" key="15">
    <source>
        <dbReference type="SAM" id="Phobius"/>
    </source>
</evidence>
<dbReference type="Pfam" id="PF02563">
    <property type="entry name" value="Poly_export"/>
    <property type="match status" value="1"/>
</dbReference>
<comment type="similarity">
    <text evidence="2">Belongs to the BexD/CtrA/VexA family.</text>
</comment>
<evidence type="ECO:0000256" key="1">
    <source>
        <dbReference type="ARBA" id="ARBA00004571"/>
    </source>
</evidence>
<dbReference type="InterPro" id="IPR003715">
    <property type="entry name" value="Poly_export_N"/>
</dbReference>
<dbReference type="GO" id="GO:0015288">
    <property type="term" value="F:porin activity"/>
    <property type="evidence" value="ECO:0007669"/>
    <property type="project" value="UniProtKB-KW"/>
</dbReference>
<sequence>MTKLAYYLSKFFPLLLLIIVVSSCVSPKDIVYFQDASNLEKLVSTNSFEPKYQIDDILNIVVSSENPQAARPFNQNVIGQDGNVQPTASGYLIGSDGNIIFPVLGPIKLAGLDRREATSLLVDKLKDYITDVVVSIRITNFKVTVNGAVNRPGSFSIPNERLTIIEAIGLAGDLSIKGKRENIKVIRDSDGVKQFYEVDLTSKEIFNSPVYYLMQNDVVYVEPNTSQVRSAGANPNLFAVVVSLAGLGIAVATFVNTLNN</sequence>
<dbReference type="PANTHER" id="PTHR33619:SF3">
    <property type="entry name" value="POLYSACCHARIDE EXPORT PROTEIN GFCE-RELATED"/>
    <property type="match status" value="1"/>
</dbReference>
<keyword evidence="6 15" id="KW-0812">Transmembrane</keyword>
<evidence type="ECO:0000256" key="3">
    <source>
        <dbReference type="ARBA" id="ARBA00022448"/>
    </source>
</evidence>
<evidence type="ECO:0000256" key="10">
    <source>
        <dbReference type="ARBA" id="ARBA00023114"/>
    </source>
</evidence>
<dbReference type="GO" id="GO:0046930">
    <property type="term" value="C:pore complex"/>
    <property type="evidence" value="ECO:0007669"/>
    <property type="project" value="UniProtKB-KW"/>
</dbReference>